<evidence type="ECO:0000313" key="3">
    <source>
        <dbReference type="Proteomes" id="UP001562159"/>
    </source>
</evidence>
<feature type="transmembrane region" description="Helical" evidence="1">
    <location>
        <begin position="87"/>
        <end position="107"/>
    </location>
</feature>
<organism evidence="2 3">
    <name type="scientific">Rhodanobacter humi</name>
    <dbReference type="NCBI Taxonomy" id="1888173"/>
    <lineage>
        <taxon>Bacteria</taxon>
        <taxon>Pseudomonadati</taxon>
        <taxon>Pseudomonadota</taxon>
        <taxon>Gammaproteobacteria</taxon>
        <taxon>Lysobacterales</taxon>
        <taxon>Rhodanobacteraceae</taxon>
        <taxon>Rhodanobacter</taxon>
    </lineage>
</organism>
<proteinExistence type="predicted"/>
<protein>
    <recommendedName>
        <fullName evidence="4">DUF1440 domain-containing protein</fullName>
    </recommendedName>
</protein>
<reference evidence="2 3" key="1">
    <citation type="submission" date="2024-07" db="EMBL/GenBank/DDBJ databases">
        <title>Molecular mechanisms and environmental adaptations of flagellar loss and biofilm growth of Rhodanobacter under environmental stress.</title>
        <authorList>
            <person name="Chen M."/>
        </authorList>
    </citation>
    <scope>NUCLEOTIDE SEQUENCE [LARGE SCALE GENOMIC DNA]</scope>
    <source>
        <strain evidence="2 3">RS22</strain>
    </source>
</reference>
<dbReference type="EMBL" id="JBGBPY010000001">
    <property type="protein sequence ID" value="MEY2181148.1"/>
    <property type="molecule type" value="Genomic_DNA"/>
</dbReference>
<keyword evidence="1" id="KW-0812">Transmembrane</keyword>
<gene>
    <name evidence="2" type="ORF">AB7878_01850</name>
</gene>
<evidence type="ECO:0000313" key="2">
    <source>
        <dbReference type="EMBL" id="MEY2181148.1"/>
    </source>
</evidence>
<accession>A0ABV4APD8</accession>
<feature type="transmembrane region" description="Helical" evidence="1">
    <location>
        <begin position="119"/>
        <end position="141"/>
    </location>
</feature>
<evidence type="ECO:0008006" key="4">
    <source>
        <dbReference type="Google" id="ProtNLM"/>
    </source>
</evidence>
<name>A0ABV4APD8_9GAMM</name>
<dbReference type="Proteomes" id="UP001562159">
    <property type="component" value="Unassembled WGS sequence"/>
</dbReference>
<sequence>MNQTGLAILCGGLVAGTIDIGAAALISHLNPAVILHAIASGVLGKASFVDGASAAWLGLALQWAMSLLIAGIFVTAATRMAWLRRRWLPAGLAYGVAVYAVMNYVVVPLSAAPFKAPAAPMPVALNLLAMLLFGLIVAFFARTVAARAN</sequence>
<comment type="caution">
    <text evidence="2">The sequence shown here is derived from an EMBL/GenBank/DDBJ whole genome shotgun (WGS) entry which is preliminary data.</text>
</comment>
<keyword evidence="1" id="KW-1133">Transmembrane helix</keyword>
<feature type="transmembrane region" description="Helical" evidence="1">
    <location>
        <begin position="55"/>
        <end position="75"/>
    </location>
</feature>
<keyword evidence="3" id="KW-1185">Reference proteome</keyword>
<evidence type="ECO:0000256" key="1">
    <source>
        <dbReference type="SAM" id="Phobius"/>
    </source>
</evidence>
<feature type="transmembrane region" description="Helical" evidence="1">
    <location>
        <begin position="6"/>
        <end position="26"/>
    </location>
</feature>
<keyword evidence="1" id="KW-0472">Membrane</keyword>